<dbReference type="PIRSF" id="PIRSF000463">
    <property type="entry name" value="GlgB"/>
    <property type="match status" value="1"/>
</dbReference>
<keyword evidence="8 10" id="KW-0320">Glycogen biosynthesis</keyword>
<keyword evidence="5 10" id="KW-0321">Glycogen metabolism</keyword>
<dbReference type="EMBL" id="FRAW01000061">
    <property type="protein sequence ID" value="SHL29490.1"/>
    <property type="molecule type" value="Genomic_DNA"/>
</dbReference>
<dbReference type="CDD" id="cd02855">
    <property type="entry name" value="E_set_GBE_prok_N"/>
    <property type="match status" value="1"/>
</dbReference>
<dbReference type="HAMAP" id="MF_00685">
    <property type="entry name" value="GlgB"/>
    <property type="match status" value="1"/>
</dbReference>
<reference evidence="15" key="1">
    <citation type="submission" date="2016-11" db="EMBL/GenBank/DDBJ databases">
        <authorList>
            <person name="Varghese N."/>
            <person name="Submissions S."/>
        </authorList>
    </citation>
    <scope>NUCLEOTIDE SEQUENCE [LARGE SCALE GENOMIC DNA]</scope>
    <source>
        <strain evidence="15">UWOS</strain>
    </source>
</reference>
<keyword evidence="7 10" id="KW-0808">Transferase</keyword>
<dbReference type="GO" id="GO:0004553">
    <property type="term" value="F:hydrolase activity, hydrolyzing O-glycosyl compounds"/>
    <property type="evidence" value="ECO:0007669"/>
    <property type="project" value="InterPro"/>
</dbReference>
<name>A0A1M6ZGB9_9BACT</name>
<comment type="catalytic activity">
    <reaction evidence="1 10">
        <text>Transfers a segment of a (1-&gt;4)-alpha-D-glucan chain to a primary hydroxy group in a similar glucan chain.</text>
        <dbReference type="EC" id="2.4.1.18"/>
    </reaction>
</comment>
<dbReference type="Proteomes" id="UP000184275">
    <property type="component" value="Unassembled WGS sequence"/>
</dbReference>
<dbReference type="GO" id="GO:0005829">
    <property type="term" value="C:cytosol"/>
    <property type="evidence" value="ECO:0007669"/>
    <property type="project" value="TreeGrafter"/>
</dbReference>
<evidence type="ECO:0000256" key="4">
    <source>
        <dbReference type="ARBA" id="ARBA00009000"/>
    </source>
</evidence>
<dbReference type="InterPro" id="IPR004193">
    <property type="entry name" value="Glyco_hydro_13_N"/>
</dbReference>
<evidence type="ECO:0000256" key="8">
    <source>
        <dbReference type="ARBA" id="ARBA00023056"/>
    </source>
</evidence>
<dbReference type="Gene3D" id="2.60.40.1180">
    <property type="entry name" value="Golgi alpha-mannosidase II"/>
    <property type="match status" value="1"/>
</dbReference>
<evidence type="ECO:0000256" key="6">
    <source>
        <dbReference type="ARBA" id="ARBA00022676"/>
    </source>
</evidence>
<dbReference type="EC" id="2.4.1.18" evidence="10"/>
<feature type="region of interest" description="Disordered" evidence="12">
    <location>
        <begin position="79"/>
        <end position="115"/>
    </location>
</feature>
<evidence type="ECO:0000256" key="11">
    <source>
        <dbReference type="PIRSR" id="PIRSR000463-1"/>
    </source>
</evidence>
<comment type="function">
    <text evidence="2 10">Catalyzes the formation of the alpha-1,6-glucosidic linkages in glycogen by scission of a 1,4-alpha-linked oligosaccharide from growing alpha-1,4-glucan chains and the subsequent attachment of the oligosaccharide to the alpha-1,6 position.</text>
</comment>
<dbReference type="InterPro" id="IPR044143">
    <property type="entry name" value="GlgB_N_E_set_prok"/>
</dbReference>
<dbReference type="SMART" id="SM00642">
    <property type="entry name" value="Aamy"/>
    <property type="match status" value="1"/>
</dbReference>
<dbReference type="InterPro" id="IPR006048">
    <property type="entry name" value="A-amylase/branching_C"/>
</dbReference>
<dbReference type="InterPro" id="IPR054169">
    <property type="entry name" value="GlgB_N"/>
</dbReference>
<feature type="domain" description="Glycosyl hydrolase family 13 catalytic" evidence="13">
    <location>
        <begin position="320"/>
        <end position="682"/>
    </location>
</feature>
<dbReference type="GO" id="GO:0005978">
    <property type="term" value="P:glycogen biosynthetic process"/>
    <property type="evidence" value="ECO:0007669"/>
    <property type="project" value="UniProtKB-UniRule"/>
</dbReference>
<feature type="compositionally biased region" description="Basic residues" evidence="12">
    <location>
        <begin position="96"/>
        <end position="113"/>
    </location>
</feature>
<feature type="active site" description="Nucleophile" evidence="10 11">
    <location>
        <position position="479"/>
    </location>
</feature>
<dbReference type="SUPFAM" id="SSF51445">
    <property type="entry name" value="(Trans)glycosidases"/>
    <property type="match status" value="1"/>
</dbReference>
<dbReference type="GO" id="GO:0003844">
    <property type="term" value="F:1,4-alpha-glucan branching enzyme activity"/>
    <property type="evidence" value="ECO:0007669"/>
    <property type="project" value="UniProtKB-UniRule"/>
</dbReference>
<evidence type="ECO:0000313" key="14">
    <source>
        <dbReference type="EMBL" id="SHL29490.1"/>
    </source>
</evidence>
<dbReference type="PANTHER" id="PTHR43651:SF3">
    <property type="entry name" value="1,4-ALPHA-GLUCAN-BRANCHING ENZYME"/>
    <property type="match status" value="1"/>
</dbReference>
<dbReference type="SUPFAM" id="SSF51011">
    <property type="entry name" value="Glycosyl hydrolase domain"/>
    <property type="match status" value="1"/>
</dbReference>
<keyword evidence="9 10" id="KW-0119">Carbohydrate metabolism</keyword>
<dbReference type="Pfam" id="PF22019">
    <property type="entry name" value="GlgB_N"/>
    <property type="match status" value="1"/>
</dbReference>
<dbReference type="InterPro" id="IPR037439">
    <property type="entry name" value="Branching_enzy"/>
</dbReference>
<dbReference type="InterPro" id="IPR006407">
    <property type="entry name" value="GlgB"/>
</dbReference>
<dbReference type="InterPro" id="IPR017853">
    <property type="entry name" value="GH"/>
</dbReference>
<evidence type="ECO:0000256" key="7">
    <source>
        <dbReference type="ARBA" id="ARBA00022679"/>
    </source>
</evidence>
<evidence type="ECO:0000256" key="9">
    <source>
        <dbReference type="ARBA" id="ARBA00023277"/>
    </source>
</evidence>
<evidence type="ECO:0000256" key="10">
    <source>
        <dbReference type="HAMAP-Rule" id="MF_00685"/>
    </source>
</evidence>
<evidence type="ECO:0000256" key="12">
    <source>
        <dbReference type="SAM" id="MobiDB-lite"/>
    </source>
</evidence>
<keyword evidence="6 10" id="KW-0328">Glycosyltransferase</keyword>
<dbReference type="FunFam" id="3.20.20.80:FF:000003">
    <property type="entry name" value="1,4-alpha-glucan branching enzyme GlgB"/>
    <property type="match status" value="1"/>
</dbReference>
<dbReference type="InterPro" id="IPR013780">
    <property type="entry name" value="Glyco_hydro_b"/>
</dbReference>
<evidence type="ECO:0000256" key="5">
    <source>
        <dbReference type="ARBA" id="ARBA00022600"/>
    </source>
</evidence>
<feature type="active site" description="Proton donor" evidence="10 11">
    <location>
        <position position="532"/>
    </location>
</feature>
<dbReference type="FunFam" id="2.60.40.1180:FF:000002">
    <property type="entry name" value="1,4-alpha-glucan branching enzyme GlgB"/>
    <property type="match status" value="1"/>
</dbReference>
<dbReference type="Gene3D" id="2.60.40.10">
    <property type="entry name" value="Immunoglobulins"/>
    <property type="match status" value="1"/>
</dbReference>
<comment type="similarity">
    <text evidence="4 10">Belongs to the glycosyl hydrolase 13 family. GlgB subfamily.</text>
</comment>
<dbReference type="NCBIfam" id="NF003811">
    <property type="entry name" value="PRK05402.1"/>
    <property type="match status" value="1"/>
</dbReference>
<dbReference type="Pfam" id="PF02922">
    <property type="entry name" value="CBM_48"/>
    <property type="match status" value="1"/>
</dbReference>
<dbReference type="AlphaFoldDB" id="A0A1M6ZGB9"/>
<dbReference type="InterPro" id="IPR013783">
    <property type="entry name" value="Ig-like_fold"/>
</dbReference>
<comment type="subunit">
    <text evidence="10">Monomer.</text>
</comment>
<keyword evidence="15" id="KW-1185">Reference proteome</keyword>
<dbReference type="Pfam" id="PF00128">
    <property type="entry name" value="Alpha-amylase"/>
    <property type="match status" value="1"/>
</dbReference>
<gene>
    <name evidence="10" type="primary">glgB</name>
    <name evidence="14" type="ORF">SAMN05720469_1612</name>
</gene>
<dbReference type="NCBIfam" id="NF008967">
    <property type="entry name" value="PRK12313.1"/>
    <property type="match status" value="1"/>
</dbReference>
<accession>A0A1M6ZGB9</accession>
<feature type="compositionally biased region" description="Basic residues" evidence="12">
    <location>
        <begin position="80"/>
        <end position="89"/>
    </location>
</feature>
<evidence type="ECO:0000313" key="15">
    <source>
        <dbReference type="Proteomes" id="UP000184275"/>
    </source>
</evidence>
<organism evidence="14 15">
    <name type="scientific">Fibrobacter intestinalis</name>
    <dbReference type="NCBI Taxonomy" id="28122"/>
    <lineage>
        <taxon>Bacteria</taxon>
        <taxon>Pseudomonadati</taxon>
        <taxon>Fibrobacterota</taxon>
        <taxon>Fibrobacteria</taxon>
        <taxon>Fibrobacterales</taxon>
        <taxon>Fibrobacteraceae</taxon>
        <taxon>Fibrobacter</taxon>
    </lineage>
</organism>
<sequence>MDIQNMTTMTQDQMNSLWNFNCHDPFSILGIHALETDRGLKTVIRVYLPGAAAIRGESAEPEILYGAVNAEEPVVEVKASKKTTSKKNAKAAPKATKTKTAKTSKAKSPRASKTKTAQDDAKKLVFDFLKIGDSGFFEAVLDMEFQPFFYRLHITLDNGIQYSVIDPYAFLPVLTDFDCHLIKNGTHYELYKKLGANIVRHQGFSGVQFAVWAPNAKSVSVVGNFNSWDGRRHPMRMIGDSGVWEIFIPELGENELYRFEIHAQDGRLLTKSDPFAKWSEMRPATASVTTHLDGYKWDDKLYMDTHYATRVFGSPMNIYEVHAGSWQRDPSNPDRFLSWNELADRLIPYLKEMGYTHVEFLPIMEHPLDESWGYQVTGYYSPTSRFGSPDEFRRFVDICHQNEIGVILDWVPAHFPKDSYALGRFDGTACYEHADPRQGEHPDWGTYIFNLGSKEVSNFLIANAMYWLREFHCDGLRVDAVASMLYLDYGKKDGEWVPNKDGGNINYDTLEFLKHLNSIMGRLAPHAILIAEESTSFPCITRPPERGGLGFHYKWNMGWMNDFLSYMKHEPVHRKYHHNLITFSMVYAYSENFILVLSHDEVVHGKGSMLGKMPGDNWQKFANLRLAYAYQFAHPGKKLNFMGNDFGQFREWNEKQSLDWHLTSWETHGKLHQMFKTLSHIYKSESPFWEVDHAPEGFEWISCDDADNSIVSFIRRDAHGATILCAFNFTPVPRTPYRIGLPIRGRWQEIFNSDSEMWGGGNIGNAGEIHSEETPWQNRPFSANIQLPPLGAVFFKFIGE</sequence>
<comment type="pathway">
    <text evidence="3 10">Glycan biosynthesis; glycogen biosynthesis.</text>
</comment>
<protein>
    <recommendedName>
        <fullName evidence="10">1,4-alpha-glucan branching enzyme GlgB</fullName>
        <ecNumber evidence="10">2.4.1.18</ecNumber>
    </recommendedName>
    <alternativeName>
        <fullName evidence="10">1,4-alpha-D-glucan:1,4-alpha-D-glucan 6-glucosyl-transferase</fullName>
    </alternativeName>
    <alternativeName>
        <fullName evidence="10">Alpha-(1-&gt;4)-glucan branching enzyme</fullName>
    </alternativeName>
    <alternativeName>
        <fullName evidence="10">Glycogen branching enzyme</fullName>
        <shortName evidence="10">BE</shortName>
    </alternativeName>
</protein>
<dbReference type="GO" id="GO:0043169">
    <property type="term" value="F:cation binding"/>
    <property type="evidence" value="ECO:0007669"/>
    <property type="project" value="InterPro"/>
</dbReference>
<dbReference type="InterPro" id="IPR014756">
    <property type="entry name" value="Ig_E-set"/>
</dbReference>
<dbReference type="InterPro" id="IPR006047">
    <property type="entry name" value="GH13_cat_dom"/>
</dbReference>
<dbReference type="RefSeq" id="WP_244889417.1">
    <property type="nucleotide sequence ID" value="NZ_FRAW01000061.1"/>
</dbReference>
<dbReference type="SUPFAM" id="SSF81296">
    <property type="entry name" value="E set domains"/>
    <property type="match status" value="2"/>
</dbReference>
<evidence type="ECO:0000259" key="13">
    <source>
        <dbReference type="SMART" id="SM00642"/>
    </source>
</evidence>
<dbReference type="NCBIfam" id="TIGR01515">
    <property type="entry name" value="branching_enzym"/>
    <property type="match status" value="1"/>
</dbReference>
<evidence type="ECO:0000256" key="1">
    <source>
        <dbReference type="ARBA" id="ARBA00000826"/>
    </source>
</evidence>
<dbReference type="Pfam" id="PF02806">
    <property type="entry name" value="Alpha-amylase_C"/>
    <property type="match status" value="1"/>
</dbReference>
<dbReference type="UniPathway" id="UPA00164"/>
<dbReference type="CDD" id="cd11322">
    <property type="entry name" value="AmyAc_Glg_BE"/>
    <property type="match status" value="1"/>
</dbReference>
<dbReference type="Gene3D" id="3.20.20.80">
    <property type="entry name" value="Glycosidases"/>
    <property type="match status" value="1"/>
</dbReference>
<evidence type="ECO:0000256" key="2">
    <source>
        <dbReference type="ARBA" id="ARBA00002953"/>
    </source>
</evidence>
<evidence type="ECO:0000256" key="3">
    <source>
        <dbReference type="ARBA" id="ARBA00004964"/>
    </source>
</evidence>
<dbReference type="PANTHER" id="PTHR43651">
    <property type="entry name" value="1,4-ALPHA-GLUCAN-BRANCHING ENZYME"/>
    <property type="match status" value="1"/>
</dbReference>
<dbReference type="FunFam" id="2.60.40.10:FF:000169">
    <property type="entry name" value="1,4-alpha-glucan branching enzyme GlgB"/>
    <property type="match status" value="1"/>
</dbReference>
<proteinExistence type="inferred from homology"/>